<evidence type="ECO:0000256" key="7">
    <source>
        <dbReference type="ARBA" id="ARBA00023136"/>
    </source>
</evidence>
<evidence type="ECO:0000256" key="6">
    <source>
        <dbReference type="ARBA" id="ARBA00022989"/>
    </source>
</evidence>
<keyword evidence="5 8" id="KW-0812">Transmembrane</keyword>
<feature type="transmembrane region" description="Helical" evidence="8">
    <location>
        <begin position="244"/>
        <end position="271"/>
    </location>
</feature>
<gene>
    <name evidence="9" type="ORF">VAT7223_01586</name>
</gene>
<feature type="transmembrane region" description="Helical" evidence="8">
    <location>
        <begin position="38"/>
        <end position="57"/>
    </location>
</feature>
<dbReference type="PANTHER" id="PTHR21716">
    <property type="entry name" value="TRANSMEMBRANE PROTEIN"/>
    <property type="match status" value="1"/>
</dbReference>
<accession>A0A1C3IPF6</accession>
<evidence type="ECO:0000256" key="2">
    <source>
        <dbReference type="ARBA" id="ARBA00009773"/>
    </source>
</evidence>
<dbReference type="GO" id="GO:0005886">
    <property type="term" value="C:plasma membrane"/>
    <property type="evidence" value="ECO:0007669"/>
    <property type="project" value="UniProtKB-SubCell"/>
</dbReference>
<feature type="transmembrane region" description="Helical" evidence="8">
    <location>
        <begin position="12"/>
        <end position="32"/>
    </location>
</feature>
<dbReference type="PANTHER" id="PTHR21716:SF67">
    <property type="entry name" value="TRANSPORT PROTEIN YDIK-RELATED"/>
    <property type="match status" value="1"/>
</dbReference>
<dbReference type="AlphaFoldDB" id="A0A1C3IPF6"/>
<keyword evidence="6 8" id="KW-1133">Transmembrane helix</keyword>
<keyword evidence="4" id="KW-1003">Cell membrane</keyword>
<keyword evidence="3" id="KW-0813">Transport</keyword>
<feature type="transmembrane region" description="Helical" evidence="8">
    <location>
        <begin position="69"/>
        <end position="91"/>
    </location>
</feature>
<evidence type="ECO:0000313" key="9">
    <source>
        <dbReference type="EMBL" id="SBS63293.1"/>
    </source>
</evidence>
<evidence type="ECO:0000256" key="5">
    <source>
        <dbReference type="ARBA" id="ARBA00022692"/>
    </source>
</evidence>
<evidence type="ECO:0000256" key="8">
    <source>
        <dbReference type="SAM" id="Phobius"/>
    </source>
</evidence>
<evidence type="ECO:0000313" key="10">
    <source>
        <dbReference type="Proteomes" id="UP000092876"/>
    </source>
</evidence>
<feature type="transmembrane region" description="Helical" evidence="8">
    <location>
        <begin position="215"/>
        <end position="237"/>
    </location>
</feature>
<feature type="transmembrane region" description="Helical" evidence="8">
    <location>
        <begin position="277"/>
        <end position="296"/>
    </location>
</feature>
<dbReference type="Proteomes" id="UP000092876">
    <property type="component" value="Unassembled WGS sequence"/>
</dbReference>
<reference evidence="10" key="1">
    <citation type="submission" date="2016-06" db="EMBL/GenBank/DDBJ databases">
        <authorList>
            <person name="Rodrigo-Torres Lidia"/>
            <person name="Arahal R.David."/>
        </authorList>
    </citation>
    <scope>NUCLEOTIDE SEQUENCE [LARGE SCALE GENOMIC DNA]</scope>
    <source>
        <strain evidence="10">CECT 7223</strain>
    </source>
</reference>
<proteinExistence type="inferred from homology"/>
<evidence type="ECO:0000256" key="1">
    <source>
        <dbReference type="ARBA" id="ARBA00004651"/>
    </source>
</evidence>
<comment type="subcellular location">
    <subcellularLocation>
        <location evidence="1">Cell membrane</location>
        <topology evidence="1">Multi-pass membrane protein</topology>
    </subcellularLocation>
</comment>
<dbReference type="GeneID" id="94235787"/>
<evidence type="ECO:0000256" key="4">
    <source>
        <dbReference type="ARBA" id="ARBA00022475"/>
    </source>
</evidence>
<sequence length="368" mass="38661">MKLTDDFSKQAIDAAIKIAAIAMLVYWCFAILRPFILLVIWGAIIATALYPVAVAISNKTGMSKGKASALLSFIGVLLLLIPLVALSSGIYTSASDLMTGLQDGTLSLPKPKESLQDIPFIGEKVYSTLVAASNNIEGTFIKYADELKQFATKAASVLGSLGGGFIQFIISTIIAGAFMSNADKCQTGVTHLVARLTDGKGEELVQLSKSTVRSVVQGVIGVAVIQSIMSAIGLVIAGVPAAAFWALAVLLIAIIQLPPILALLPAIIYMFSVESTLAASLFLVWCILVSGSDAILKPMLLSRGSHIPMLVILLGALGGMAMSGIVGLFVGAVILSLSYELMMAWLGLEDKNQEETEKKPAEAEAEGK</sequence>
<dbReference type="EMBL" id="FLQP01000020">
    <property type="protein sequence ID" value="SBS63293.1"/>
    <property type="molecule type" value="Genomic_DNA"/>
</dbReference>
<protein>
    <submittedName>
        <fullName evidence="9">Putative inner membrane protein</fullName>
    </submittedName>
</protein>
<dbReference type="InterPro" id="IPR002549">
    <property type="entry name" value="AI-2E-like"/>
</dbReference>
<keyword evidence="7 8" id="KW-0472">Membrane</keyword>
<evidence type="ECO:0000256" key="3">
    <source>
        <dbReference type="ARBA" id="ARBA00022448"/>
    </source>
</evidence>
<feature type="transmembrane region" description="Helical" evidence="8">
    <location>
        <begin position="308"/>
        <end position="335"/>
    </location>
</feature>
<dbReference type="RefSeq" id="WP_065678814.1">
    <property type="nucleotide sequence ID" value="NZ_AP025461.1"/>
</dbReference>
<comment type="similarity">
    <text evidence="2">Belongs to the autoinducer-2 exporter (AI-2E) (TC 2.A.86) family.</text>
</comment>
<dbReference type="Pfam" id="PF01594">
    <property type="entry name" value="AI-2E_transport"/>
    <property type="match status" value="1"/>
</dbReference>
<name>A0A1C3IPF6_9VIBR</name>
<organism evidence="9 10">
    <name type="scientific">Vibrio atlanticus</name>
    <dbReference type="NCBI Taxonomy" id="693153"/>
    <lineage>
        <taxon>Bacteria</taxon>
        <taxon>Pseudomonadati</taxon>
        <taxon>Pseudomonadota</taxon>
        <taxon>Gammaproteobacteria</taxon>
        <taxon>Vibrionales</taxon>
        <taxon>Vibrionaceae</taxon>
        <taxon>Vibrio</taxon>
    </lineage>
</organism>